<gene>
    <name evidence="2" type="ORF">Q9L58_006514</name>
</gene>
<feature type="region of interest" description="Disordered" evidence="1">
    <location>
        <begin position="401"/>
        <end position="425"/>
    </location>
</feature>
<evidence type="ECO:0000313" key="2">
    <source>
        <dbReference type="EMBL" id="KAL0634555.1"/>
    </source>
</evidence>
<evidence type="ECO:0000256" key="1">
    <source>
        <dbReference type="SAM" id="MobiDB-lite"/>
    </source>
</evidence>
<comment type="caution">
    <text evidence="2">The sequence shown here is derived from an EMBL/GenBank/DDBJ whole genome shotgun (WGS) entry which is preliminary data.</text>
</comment>
<reference evidence="2 3" key="1">
    <citation type="submission" date="2024-02" db="EMBL/GenBank/DDBJ databases">
        <title>Discinaceae phylogenomics.</title>
        <authorList>
            <person name="Dirks A.C."/>
            <person name="James T.Y."/>
        </authorList>
    </citation>
    <scope>NUCLEOTIDE SEQUENCE [LARGE SCALE GENOMIC DNA]</scope>
    <source>
        <strain evidence="2 3">ACD0624</strain>
    </source>
</reference>
<feature type="compositionally biased region" description="Basic and acidic residues" evidence="1">
    <location>
        <begin position="557"/>
        <end position="584"/>
    </location>
</feature>
<feature type="region of interest" description="Disordered" evidence="1">
    <location>
        <begin position="286"/>
        <end position="346"/>
    </location>
</feature>
<proteinExistence type="predicted"/>
<dbReference type="Proteomes" id="UP001447188">
    <property type="component" value="Unassembled WGS sequence"/>
</dbReference>
<name>A0ABR3GFJ9_9PEZI</name>
<evidence type="ECO:0000313" key="3">
    <source>
        <dbReference type="Proteomes" id="UP001447188"/>
    </source>
</evidence>
<keyword evidence="3" id="KW-1185">Reference proteome</keyword>
<organism evidence="2 3">
    <name type="scientific">Discina gigas</name>
    <dbReference type="NCBI Taxonomy" id="1032678"/>
    <lineage>
        <taxon>Eukaryota</taxon>
        <taxon>Fungi</taxon>
        <taxon>Dikarya</taxon>
        <taxon>Ascomycota</taxon>
        <taxon>Pezizomycotina</taxon>
        <taxon>Pezizomycetes</taxon>
        <taxon>Pezizales</taxon>
        <taxon>Discinaceae</taxon>
        <taxon>Discina</taxon>
    </lineage>
</organism>
<feature type="compositionally biased region" description="Basic and acidic residues" evidence="1">
    <location>
        <begin position="602"/>
        <end position="611"/>
    </location>
</feature>
<protein>
    <submittedName>
        <fullName evidence="2">Uncharacterized protein</fullName>
    </submittedName>
</protein>
<dbReference type="EMBL" id="JBBBZM010000091">
    <property type="protein sequence ID" value="KAL0634555.1"/>
    <property type="molecule type" value="Genomic_DNA"/>
</dbReference>
<accession>A0ABR3GFJ9</accession>
<feature type="compositionally biased region" description="Basic and acidic residues" evidence="1">
    <location>
        <begin position="306"/>
        <end position="316"/>
    </location>
</feature>
<feature type="compositionally biased region" description="Polar residues" evidence="1">
    <location>
        <begin position="414"/>
        <end position="425"/>
    </location>
</feature>
<sequence>MASVPCHSPTAISDHRSEDEIEPKFTSPDLLIHVMAFLRVNDEYVLNGYGRDTTIYREFHGVPVHVFQEVSNNELLKTIDNHPRIFRMDYFGDAGLLVVTIPGRTHILLAWELQHHIRQTLYGQGFFWRVWGPGIRNVCRTGPWKNEFTCEGADMSSLESEGGLRIIGVPRPFLTIEVADKGGYKRASERAIESLMGSNGNIRFAIIVDLVQKPGIEPRVSSVESNYVIDLTNDDETDERTEFGNINIVPSPSNSNKHAVGDKLDGINVIDLTGDEETDVNVKNTNDEETNVHGMGETGGEGTDVNAKEDTEDKETNVNVKNTNDEETNFHGKEETGDEGTDFNAKDKETNAKTNVIVIDLTNDDETDERAEFGNINMVPSASNVNKRAAEDDVDDSYIHTKRHAPCTGPPSPSASVEVNSPSSQFHRDSSVCSSTIPSVAAHQMYASITMTVLTTRVVQHSSAPGKKQRICVTLIDKAECWPAIPGPNVIFRFTWEDMNAKSYPTELQGRLFSIDFGWLHDLLQLHFTGDCQVPEMDSDDEHEVEQIYDYPTGELPIHEDHENPFDSGRKVSEDYGSEPHDSENPFDDEDIIHDGYPPDNSDNKIPDVSKSRVRNNTFGSKLPVIKEEDEHIAEAEMMIDGSEELMDY</sequence>
<feature type="region of interest" description="Disordered" evidence="1">
    <location>
        <begin position="554"/>
        <end position="613"/>
    </location>
</feature>